<dbReference type="PROSITE" id="PS00108">
    <property type="entry name" value="PROTEIN_KINASE_ST"/>
    <property type="match status" value="1"/>
</dbReference>
<keyword evidence="4" id="KW-1185">Reference proteome</keyword>
<dbReference type="InterPro" id="IPR051681">
    <property type="entry name" value="Ser/Thr_Kinases-Pseudokinases"/>
</dbReference>
<gene>
    <name evidence="3" type="ORF">VKT23_017086</name>
</gene>
<accession>A0ABR1IT79</accession>
<dbReference type="InterPro" id="IPR008271">
    <property type="entry name" value="Ser/Thr_kinase_AS"/>
</dbReference>
<sequence>MPGSLRQYRNAKGSAYRSRSAEVLPRRKCQTVGDRESATPQEIISCMHWFAEEFSSQMQRTTLVQARRATLDFCLVHSSYPRSLDCHPGRVITDQYPCRRGGSSDVYFGHLNNEPTAVKRFRSFQDSDEREIRKKFIKEALITQMLDHEHTIPFLTVQDNESGLYIVTPWMENGNIVQYLKAGPSGLEEKIVDQIAQGILYLREQSIVHADIKSDNILVDDQGNARIADFGNAFYLGQYDSSSSSDSSPGTHPWVAPELIMAGENREVPSPSFSSDVFAFGMVVYEIYSTDIPLLAFANGKQFRAAMLILEGSRPQRPSTIPDDMWILVQACWAQDPSERPSIDEICRRVSFSDDSAEEESAGKETKVSAGPRSSLHAESHSEWEDELDTDTLLPLPAGT</sequence>
<reference evidence="3 4" key="1">
    <citation type="submission" date="2024-01" db="EMBL/GenBank/DDBJ databases">
        <title>A draft genome for the cacao thread blight pathogen Marasmiellus scandens.</title>
        <authorList>
            <person name="Baruah I.K."/>
            <person name="Leung J."/>
            <person name="Bukari Y."/>
            <person name="Amoako-Attah I."/>
            <person name="Meinhardt L.W."/>
            <person name="Bailey B.A."/>
            <person name="Cohen S.P."/>
        </authorList>
    </citation>
    <scope>NUCLEOTIDE SEQUENCE [LARGE SCALE GENOMIC DNA]</scope>
    <source>
        <strain evidence="3 4">GH-19</strain>
    </source>
</reference>
<dbReference type="InterPro" id="IPR011009">
    <property type="entry name" value="Kinase-like_dom_sf"/>
</dbReference>
<dbReference type="EMBL" id="JBANRG010000068">
    <property type="protein sequence ID" value="KAK7440448.1"/>
    <property type="molecule type" value="Genomic_DNA"/>
</dbReference>
<evidence type="ECO:0000313" key="3">
    <source>
        <dbReference type="EMBL" id="KAK7440448.1"/>
    </source>
</evidence>
<dbReference type="SMART" id="SM00220">
    <property type="entry name" value="S_TKc"/>
    <property type="match status" value="1"/>
</dbReference>
<comment type="caution">
    <text evidence="3">The sequence shown here is derived from an EMBL/GenBank/DDBJ whole genome shotgun (WGS) entry which is preliminary data.</text>
</comment>
<dbReference type="PROSITE" id="PS50011">
    <property type="entry name" value="PROTEIN_KINASE_DOM"/>
    <property type="match status" value="1"/>
</dbReference>
<dbReference type="SUPFAM" id="SSF56112">
    <property type="entry name" value="Protein kinase-like (PK-like)"/>
    <property type="match status" value="1"/>
</dbReference>
<evidence type="ECO:0000256" key="1">
    <source>
        <dbReference type="SAM" id="MobiDB-lite"/>
    </source>
</evidence>
<dbReference type="Pfam" id="PF07714">
    <property type="entry name" value="PK_Tyr_Ser-Thr"/>
    <property type="match status" value="1"/>
</dbReference>
<evidence type="ECO:0000313" key="4">
    <source>
        <dbReference type="Proteomes" id="UP001498398"/>
    </source>
</evidence>
<dbReference type="Proteomes" id="UP001498398">
    <property type="component" value="Unassembled WGS sequence"/>
</dbReference>
<dbReference type="PANTHER" id="PTHR44329">
    <property type="entry name" value="SERINE/THREONINE-PROTEIN KINASE TNNI3K-RELATED"/>
    <property type="match status" value="1"/>
</dbReference>
<feature type="domain" description="Protein kinase" evidence="2">
    <location>
        <begin position="92"/>
        <end position="352"/>
    </location>
</feature>
<dbReference type="PANTHER" id="PTHR44329:SF260">
    <property type="entry name" value="PROTEIN KINASE DOMAIN-CONTAINING PROTEIN"/>
    <property type="match status" value="1"/>
</dbReference>
<feature type="compositionally biased region" description="Low complexity" evidence="1">
    <location>
        <begin position="391"/>
        <end position="400"/>
    </location>
</feature>
<dbReference type="InterPro" id="IPR000719">
    <property type="entry name" value="Prot_kinase_dom"/>
</dbReference>
<organism evidence="3 4">
    <name type="scientific">Marasmiellus scandens</name>
    <dbReference type="NCBI Taxonomy" id="2682957"/>
    <lineage>
        <taxon>Eukaryota</taxon>
        <taxon>Fungi</taxon>
        <taxon>Dikarya</taxon>
        <taxon>Basidiomycota</taxon>
        <taxon>Agaricomycotina</taxon>
        <taxon>Agaricomycetes</taxon>
        <taxon>Agaricomycetidae</taxon>
        <taxon>Agaricales</taxon>
        <taxon>Marasmiineae</taxon>
        <taxon>Omphalotaceae</taxon>
        <taxon>Marasmiellus</taxon>
    </lineage>
</organism>
<name>A0ABR1IT79_9AGAR</name>
<dbReference type="PRINTS" id="PR00109">
    <property type="entry name" value="TYRKINASE"/>
</dbReference>
<proteinExistence type="predicted"/>
<dbReference type="InterPro" id="IPR001245">
    <property type="entry name" value="Ser-Thr/Tyr_kinase_cat_dom"/>
</dbReference>
<feature type="region of interest" description="Disordered" evidence="1">
    <location>
        <begin position="353"/>
        <end position="400"/>
    </location>
</feature>
<protein>
    <recommendedName>
        <fullName evidence="2">Protein kinase domain-containing protein</fullName>
    </recommendedName>
</protein>
<evidence type="ECO:0000259" key="2">
    <source>
        <dbReference type="PROSITE" id="PS50011"/>
    </source>
</evidence>
<dbReference type="Gene3D" id="1.10.510.10">
    <property type="entry name" value="Transferase(Phosphotransferase) domain 1"/>
    <property type="match status" value="1"/>
</dbReference>